<keyword evidence="2" id="KW-0472">Membrane</keyword>
<gene>
    <name evidence="3" type="ORF">IEO21_06872</name>
</gene>
<evidence type="ECO:0000256" key="1">
    <source>
        <dbReference type="SAM" id="MobiDB-lite"/>
    </source>
</evidence>
<proteinExistence type="predicted"/>
<dbReference type="AlphaFoldDB" id="A0A8H7NZ43"/>
<organism evidence="3 4">
    <name type="scientific">Rhodonia placenta</name>
    <dbReference type="NCBI Taxonomy" id="104341"/>
    <lineage>
        <taxon>Eukaryota</taxon>
        <taxon>Fungi</taxon>
        <taxon>Dikarya</taxon>
        <taxon>Basidiomycota</taxon>
        <taxon>Agaricomycotina</taxon>
        <taxon>Agaricomycetes</taxon>
        <taxon>Polyporales</taxon>
        <taxon>Adustoporiaceae</taxon>
        <taxon>Rhodonia</taxon>
    </lineage>
</organism>
<keyword evidence="2" id="KW-1133">Transmembrane helix</keyword>
<keyword evidence="2" id="KW-0812">Transmembrane</keyword>
<dbReference type="Proteomes" id="UP000639403">
    <property type="component" value="Unassembled WGS sequence"/>
</dbReference>
<evidence type="ECO:0000313" key="3">
    <source>
        <dbReference type="EMBL" id="KAF9810511.1"/>
    </source>
</evidence>
<reference evidence="3" key="2">
    <citation type="journal article" name="Front. Microbiol.">
        <title>Degradative Capacity of Two Strains of Rhodonia placenta: From Phenotype to Genotype.</title>
        <authorList>
            <person name="Kolle M."/>
            <person name="Horta M.A.C."/>
            <person name="Nowrousian M."/>
            <person name="Ohm R.A."/>
            <person name="Benz J.P."/>
            <person name="Pilgard A."/>
        </authorList>
    </citation>
    <scope>NUCLEOTIDE SEQUENCE</scope>
    <source>
        <strain evidence="3">FPRL280</strain>
    </source>
</reference>
<feature type="transmembrane region" description="Helical" evidence="2">
    <location>
        <begin position="169"/>
        <end position="191"/>
    </location>
</feature>
<name>A0A8H7NZ43_9APHY</name>
<dbReference type="EMBL" id="JADOXO010000170">
    <property type="protein sequence ID" value="KAF9810511.1"/>
    <property type="molecule type" value="Genomic_DNA"/>
</dbReference>
<dbReference type="Gene3D" id="2.60.120.260">
    <property type="entry name" value="Galactose-binding domain-like"/>
    <property type="match status" value="1"/>
</dbReference>
<reference evidence="3" key="1">
    <citation type="submission" date="2020-11" db="EMBL/GenBank/DDBJ databases">
        <authorList>
            <person name="Koelle M."/>
            <person name="Horta M.A.C."/>
            <person name="Nowrousian M."/>
            <person name="Ohm R.A."/>
            <person name="Benz P."/>
            <person name="Pilgard A."/>
        </authorList>
    </citation>
    <scope>NUCLEOTIDE SEQUENCE</scope>
    <source>
        <strain evidence="3">FPRL280</strain>
    </source>
</reference>
<evidence type="ECO:0000313" key="4">
    <source>
        <dbReference type="Proteomes" id="UP000639403"/>
    </source>
</evidence>
<protein>
    <submittedName>
        <fullName evidence="3">Uncharacterized protein</fullName>
    </submittedName>
</protein>
<accession>A0A8H7NZ43</accession>
<evidence type="ECO:0000256" key="2">
    <source>
        <dbReference type="SAM" id="Phobius"/>
    </source>
</evidence>
<sequence>MSLNTYAVYDDQSGHFRYSGAWIHYTLSGNEQLWNSTLSSAPDNPTVLGVYGTILPANGTTRPISSYSIDGASPSTFEPPDNITTRQDNQLFFVSDELSSGQHTLTVSINQVNLHDPVLIDYILIASETSGNAGQATETYRTTSLAGLPTLSAQADALADSSGPPAGPIIGGVVGGVAVLVAAALVVYFFWYRRRHNGYYYHPADDIDHDGKPFSATPYNVVGGGTSLLFEASINESSLATEMPSTAGAMLTHQVSTSSSATASRRGSVPPPAASSSTRAMSKAESAGIQSALPRTVYHTDADWWRVDFIFRSKSCGPLSTAMLVLATSANSVLAARALTGRALMLVRCVLSDARSVLKNAPLDVVPVVAWTLDSVVSYRLFLRTKAVELNATKAPVVGAKEASVYVYEEVDVEMM</sequence>
<comment type="caution">
    <text evidence="3">The sequence shown here is derived from an EMBL/GenBank/DDBJ whole genome shotgun (WGS) entry which is preliminary data.</text>
</comment>
<feature type="region of interest" description="Disordered" evidence="1">
    <location>
        <begin position="258"/>
        <end position="281"/>
    </location>
</feature>